<feature type="transmembrane region" description="Helical" evidence="3">
    <location>
        <begin position="397"/>
        <end position="421"/>
    </location>
</feature>
<keyword evidence="3" id="KW-0812">Transmembrane</keyword>
<dbReference type="PANTHER" id="PTHR22550:SF5">
    <property type="entry name" value="LEUCINE ZIPPER PROTEIN 4"/>
    <property type="match status" value="1"/>
</dbReference>
<comment type="similarity">
    <text evidence="1">Belongs to the GerABKA family.</text>
</comment>
<dbReference type="AlphaFoldDB" id="F8FNU1"/>
<feature type="transmembrane region" description="Helical" evidence="3">
    <location>
        <begin position="343"/>
        <end position="362"/>
    </location>
</feature>
<proteinExistence type="inferred from homology"/>
<dbReference type="InterPro" id="IPR004995">
    <property type="entry name" value="Spore_Ger"/>
</dbReference>
<feature type="transmembrane region" description="Helical" evidence="3">
    <location>
        <begin position="274"/>
        <end position="294"/>
    </location>
</feature>
<dbReference type="HOGENOM" id="CLU_021639_4_1_9"/>
<dbReference type="GO" id="GO:0009847">
    <property type="term" value="P:spore germination"/>
    <property type="evidence" value="ECO:0007669"/>
    <property type="project" value="InterPro"/>
</dbReference>
<dbReference type="InterPro" id="IPR050768">
    <property type="entry name" value="UPF0353/GerABKA_families"/>
</dbReference>
<evidence type="ECO:0000256" key="1">
    <source>
        <dbReference type="ARBA" id="ARBA00005278"/>
    </source>
</evidence>
<name>F8FNU1_PAEMK</name>
<gene>
    <name evidence="4" type="ordered locus">KNP414_06489</name>
</gene>
<feature type="transmembrane region" description="Helical" evidence="3">
    <location>
        <begin position="368"/>
        <end position="390"/>
    </location>
</feature>
<reference evidence="5" key="1">
    <citation type="submission" date="2011-06" db="EMBL/GenBank/DDBJ databases">
        <title>Complete genome sequence of Paenibacillus mucilaginosus KNP414.</title>
        <authorList>
            <person name="Wang J."/>
            <person name="Hu S."/>
            <person name="Hu X."/>
            <person name="Zhang B."/>
            <person name="Dong D."/>
            <person name="Zhang S."/>
            <person name="Zhao K."/>
            <person name="Wu D."/>
        </authorList>
    </citation>
    <scope>NUCLEOTIDE SEQUENCE [LARGE SCALE GENOMIC DNA]</scope>
    <source>
        <strain evidence="5">KNP414</strain>
    </source>
</reference>
<keyword evidence="2 3" id="KW-0472">Membrane</keyword>
<dbReference type="Pfam" id="PF03323">
    <property type="entry name" value="GerA"/>
    <property type="match status" value="1"/>
</dbReference>
<dbReference type="GO" id="GO:0016020">
    <property type="term" value="C:membrane"/>
    <property type="evidence" value="ECO:0007669"/>
    <property type="project" value="InterPro"/>
</dbReference>
<protein>
    <submittedName>
        <fullName evidence="4">GerA spore germination protein</fullName>
    </submittedName>
</protein>
<feature type="transmembrane region" description="Helical" evidence="3">
    <location>
        <begin position="314"/>
        <end position="331"/>
    </location>
</feature>
<dbReference type="KEGG" id="pms:KNP414_06489"/>
<sequence length="477" mass="52625">MITQGWTRERLEALFVRCQDVKTHGLPGEEGVLLYCEGLAGTERLVENLSAGLEERIKEARIWLPLPVERLSPGITGEALADQLFSGKALLYFDDSGVLYSVDCAARPERTPQESTTEPTNYGPKDGFIEQLTVNVALIRKRLKTEKLACEQMVIGTRSRTRVALLYMEDLLEESTLLQVRERLHAIETGALMTNEQLKVMLQRPGLGFLPMMYNTTRPDMAVESLMNGRFVLLMDGIPNALIAPVNLSYLLTGAEDAHMPLAFNYVSMLMRRFGFVVTLLLPGFWTALTTYHQDQIPFPLLATISVQNMGTPIEGPLELLLMMFMFQLFLEAGIRLPSTLGPSISVVGGLIIGDAIINAGLSSPASLVVAAVTSISQFVLSGGLFGVGVGLIRMYVFLLSAVFGLFGFFTGTFSVLVYMANLRSFGVPFLSPFSPPVWKDLRFVFSRMPRGEERRRPAALKFHLPSKRDGAGEGEA</sequence>
<reference evidence="4 5" key="2">
    <citation type="journal article" date="2013" name="Genome Announc.">
        <title>Genome Sequence of Growth-Improving Paenibacillus mucilaginosus Strain KNP414.</title>
        <authorList>
            <person name="Lu J.J."/>
            <person name="Wang J.F."/>
            <person name="Hu X.F."/>
        </authorList>
    </citation>
    <scope>NUCLEOTIDE SEQUENCE [LARGE SCALE GENOMIC DNA]</scope>
    <source>
        <strain evidence="4 5">KNP414</strain>
    </source>
</reference>
<dbReference type="RefSeq" id="WP_013920154.1">
    <property type="nucleotide sequence ID" value="NC_015690.1"/>
</dbReference>
<evidence type="ECO:0000256" key="3">
    <source>
        <dbReference type="SAM" id="Phobius"/>
    </source>
</evidence>
<dbReference type="PANTHER" id="PTHR22550">
    <property type="entry name" value="SPORE GERMINATION PROTEIN"/>
    <property type="match status" value="1"/>
</dbReference>
<accession>F8FNU1</accession>
<dbReference type="Proteomes" id="UP000006620">
    <property type="component" value="Chromosome"/>
</dbReference>
<evidence type="ECO:0000256" key="2">
    <source>
        <dbReference type="ARBA" id="ARBA00023136"/>
    </source>
</evidence>
<dbReference type="PIRSF" id="PIRSF005690">
    <property type="entry name" value="GerBA"/>
    <property type="match status" value="1"/>
</dbReference>
<keyword evidence="3" id="KW-1133">Transmembrane helix</keyword>
<organism evidence="4 5">
    <name type="scientific">Paenibacillus mucilaginosus (strain KNP414)</name>
    <dbReference type="NCBI Taxonomy" id="1036673"/>
    <lineage>
        <taxon>Bacteria</taxon>
        <taxon>Bacillati</taxon>
        <taxon>Bacillota</taxon>
        <taxon>Bacilli</taxon>
        <taxon>Bacillales</taxon>
        <taxon>Paenibacillaceae</taxon>
        <taxon>Paenibacillus</taxon>
    </lineage>
</organism>
<evidence type="ECO:0000313" key="5">
    <source>
        <dbReference type="Proteomes" id="UP000006620"/>
    </source>
</evidence>
<evidence type="ECO:0000313" key="4">
    <source>
        <dbReference type="EMBL" id="AEI45010.1"/>
    </source>
</evidence>
<dbReference type="PATRIC" id="fig|1036673.3.peg.6045"/>
<dbReference type="EMBL" id="CP002869">
    <property type="protein sequence ID" value="AEI45010.1"/>
    <property type="molecule type" value="Genomic_DNA"/>
</dbReference>